<dbReference type="InterPro" id="IPR017871">
    <property type="entry name" value="ABC_transporter-like_CS"/>
</dbReference>
<dbReference type="GO" id="GO:0005524">
    <property type="term" value="F:ATP binding"/>
    <property type="evidence" value="ECO:0007669"/>
    <property type="project" value="UniProtKB-KW"/>
</dbReference>
<sequence length="572" mass="63304">MADTPVDATTLYDERDGTGARSSGTENSYSDTPGIDVARAEREFDKLSRQLSRISQRDAKKGWGTKDQTVVTVSEKDLEKGGEYGEAFDLREYLTSSNDANERAGIKHKHVGVTWEDLYADGVGGTDNKFYIKTFANALLDFVLYPITLIWSLITPLLPLKKVPTRTILHKNSGMLKPGEMCLVLGYPGAGCTTFLKTIANNRGNYAFVGGEVLYAGISAAEMIKHYKGEVVYNEEDDRHIATLTVAQTLQFALSTKTPGPNGRLPGVSRKEFDQQVLETILKMLNMSHTKQTLVGDSFVRGISGGERKRVSIAEMMATRARVQCWDNSTRGLDASTALDFVKSLRIMTDILGQTTFVTLYQAGESIYNLFDKVMVLDKGRQVFFGPPSEARAYFENLGYKSLPRQSTADYLTGCTDPNERQFAPGRTANDVPSTPSALENAFRLSRYARDLDEELQKYKRLQETDKVDQEIFRAAVAADKKRGVSKKSPYTLGFTGQPIIQFLALVIGGAFWNLPLTSAGAFTRGGLVFIALLTTSLDAFGEMPMQMIGRPILRKQASTGIDMWILQVYLT</sequence>
<feature type="compositionally biased region" description="Polar residues" evidence="6">
    <location>
        <begin position="20"/>
        <end position="31"/>
    </location>
</feature>
<evidence type="ECO:0000256" key="1">
    <source>
        <dbReference type="ARBA" id="ARBA00004141"/>
    </source>
</evidence>
<evidence type="ECO:0000256" key="5">
    <source>
        <dbReference type="ARBA" id="ARBA00023136"/>
    </source>
</evidence>
<dbReference type="PROSITE" id="PS00211">
    <property type="entry name" value="ABC_TRANSPORTER_1"/>
    <property type="match status" value="1"/>
</dbReference>
<accession>A0ABR1K931</accession>
<dbReference type="EMBL" id="JBANRG010000001">
    <property type="protein sequence ID" value="KAK7471961.1"/>
    <property type="molecule type" value="Genomic_DNA"/>
</dbReference>
<dbReference type="InterPro" id="IPR013525">
    <property type="entry name" value="ABC2_TM"/>
</dbReference>
<proteinExistence type="predicted"/>
<organism evidence="9 10">
    <name type="scientific">Marasmiellus scandens</name>
    <dbReference type="NCBI Taxonomy" id="2682957"/>
    <lineage>
        <taxon>Eukaryota</taxon>
        <taxon>Fungi</taxon>
        <taxon>Dikarya</taxon>
        <taxon>Basidiomycota</taxon>
        <taxon>Agaricomycotina</taxon>
        <taxon>Agaricomycetes</taxon>
        <taxon>Agaricomycetidae</taxon>
        <taxon>Agaricales</taxon>
        <taxon>Marasmiineae</taxon>
        <taxon>Omphalotaceae</taxon>
        <taxon>Marasmiellus</taxon>
    </lineage>
</organism>
<dbReference type="Pfam" id="PF00005">
    <property type="entry name" value="ABC_tran"/>
    <property type="match status" value="1"/>
</dbReference>
<name>A0ABR1K931_9AGAR</name>
<evidence type="ECO:0000256" key="3">
    <source>
        <dbReference type="ARBA" id="ARBA00022692"/>
    </source>
</evidence>
<comment type="subcellular location">
    <subcellularLocation>
        <location evidence="1">Membrane</location>
        <topology evidence="1">Multi-pass membrane protein</topology>
    </subcellularLocation>
</comment>
<reference evidence="9 10" key="1">
    <citation type="submission" date="2024-01" db="EMBL/GenBank/DDBJ databases">
        <title>A draft genome for the cacao thread blight pathogen Marasmiellus scandens.</title>
        <authorList>
            <person name="Baruah I.K."/>
            <person name="Leung J."/>
            <person name="Bukari Y."/>
            <person name="Amoako-Attah I."/>
            <person name="Meinhardt L.W."/>
            <person name="Bailey B.A."/>
            <person name="Cohen S.P."/>
        </authorList>
    </citation>
    <scope>NUCLEOTIDE SEQUENCE [LARGE SCALE GENOMIC DNA]</scope>
    <source>
        <strain evidence="9 10">GH-19</strain>
    </source>
</reference>
<dbReference type="SUPFAM" id="SSF52540">
    <property type="entry name" value="P-loop containing nucleoside triphosphate hydrolases"/>
    <property type="match status" value="1"/>
</dbReference>
<keyword evidence="9" id="KW-0547">Nucleotide-binding</keyword>
<comment type="caution">
    <text evidence="9">The sequence shown here is derived from an EMBL/GenBank/DDBJ whole genome shotgun (WGS) entry which is preliminary data.</text>
</comment>
<dbReference type="PROSITE" id="PS50893">
    <property type="entry name" value="ABC_TRANSPORTER_2"/>
    <property type="match status" value="1"/>
</dbReference>
<feature type="domain" description="ABC transporter" evidence="8">
    <location>
        <begin position="144"/>
        <end position="404"/>
    </location>
</feature>
<protein>
    <submittedName>
        <fullName evidence="9">ATP-binding cassette transporter snq2</fullName>
    </submittedName>
</protein>
<evidence type="ECO:0000256" key="2">
    <source>
        <dbReference type="ARBA" id="ARBA00022448"/>
    </source>
</evidence>
<evidence type="ECO:0000256" key="7">
    <source>
        <dbReference type="SAM" id="Phobius"/>
    </source>
</evidence>
<evidence type="ECO:0000313" key="10">
    <source>
        <dbReference type="Proteomes" id="UP001498398"/>
    </source>
</evidence>
<keyword evidence="4 7" id="KW-1133">Transmembrane helix</keyword>
<keyword evidence="10" id="KW-1185">Reference proteome</keyword>
<evidence type="ECO:0000256" key="6">
    <source>
        <dbReference type="SAM" id="MobiDB-lite"/>
    </source>
</evidence>
<feature type="transmembrane region" description="Helical" evidence="7">
    <location>
        <begin position="142"/>
        <end position="160"/>
    </location>
</feature>
<evidence type="ECO:0000259" key="8">
    <source>
        <dbReference type="PROSITE" id="PS50893"/>
    </source>
</evidence>
<evidence type="ECO:0000256" key="4">
    <source>
        <dbReference type="ARBA" id="ARBA00022989"/>
    </source>
</evidence>
<keyword evidence="2" id="KW-0813">Transport</keyword>
<gene>
    <name evidence="9" type="primary">SNQ2_2</name>
    <name evidence="9" type="ORF">VKT23_000068</name>
</gene>
<dbReference type="Proteomes" id="UP001498398">
    <property type="component" value="Unassembled WGS sequence"/>
</dbReference>
<dbReference type="InterPro" id="IPR003439">
    <property type="entry name" value="ABC_transporter-like_ATP-bd"/>
</dbReference>
<evidence type="ECO:0000313" key="9">
    <source>
        <dbReference type="EMBL" id="KAK7471961.1"/>
    </source>
</evidence>
<dbReference type="Pfam" id="PF01061">
    <property type="entry name" value="ABC2_membrane"/>
    <property type="match status" value="1"/>
</dbReference>
<dbReference type="Pfam" id="PF14510">
    <property type="entry name" value="ABC_trans_N"/>
    <property type="match status" value="1"/>
</dbReference>
<dbReference type="InterPro" id="IPR027417">
    <property type="entry name" value="P-loop_NTPase"/>
</dbReference>
<keyword evidence="5 7" id="KW-0472">Membrane</keyword>
<dbReference type="InterPro" id="IPR034001">
    <property type="entry name" value="ABCG_PDR_1"/>
</dbReference>
<dbReference type="Gene3D" id="3.40.50.300">
    <property type="entry name" value="P-loop containing nucleotide triphosphate hydrolases"/>
    <property type="match status" value="1"/>
</dbReference>
<dbReference type="InterPro" id="IPR029481">
    <property type="entry name" value="ABC_trans_N"/>
</dbReference>
<keyword evidence="9" id="KW-0067">ATP-binding</keyword>
<keyword evidence="3 7" id="KW-0812">Transmembrane</keyword>
<feature type="region of interest" description="Disordered" evidence="6">
    <location>
        <begin position="1"/>
        <end position="36"/>
    </location>
</feature>
<dbReference type="CDD" id="cd03233">
    <property type="entry name" value="ABCG_PDR_domain1"/>
    <property type="match status" value="1"/>
</dbReference>
<dbReference type="PANTHER" id="PTHR19241">
    <property type="entry name" value="ATP-BINDING CASSETTE TRANSPORTER"/>
    <property type="match status" value="1"/>
</dbReference>